<name>A0A377HMJ6_GRIHO</name>
<dbReference type="AlphaFoldDB" id="A0A377HMJ6"/>
<accession>A0A377HMJ6</accession>
<dbReference type="Pfam" id="PF11140">
    <property type="entry name" value="DUF2913"/>
    <property type="match status" value="1"/>
</dbReference>
<gene>
    <name evidence="1" type="ORF">NCTC11645_01787</name>
</gene>
<protein>
    <submittedName>
        <fullName evidence="1">Protein of uncharacterized function (DUF2913)</fullName>
    </submittedName>
</protein>
<proteinExistence type="predicted"/>
<dbReference type="Proteomes" id="UP000254512">
    <property type="component" value="Unassembled WGS sequence"/>
</dbReference>
<evidence type="ECO:0000313" key="1">
    <source>
        <dbReference type="EMBL" id="STO57397.1"/>
    </source>
</evidence>
<organism evidence="1 2">
    <name type="scientific">Grimontia hollisae</name>
    <name type="common">Vibrio hollisae</name>
    <dbReference type="NCBI Taxonomy" id="673"/>
    <lineage>
        <taxon>Bacteria</taxon>
        <taxon>Pseudomonadati</taxon>
        <taxon>Pseudomonadota</taxon>
        <taxon>Gammaproteobacteria</taxon>
        <taxon>Vibrionales</taxon>
        <taxon>Vibrionaceae</taxon>
        <taxon>Grimontia</taxon>
    </lineage>
</organism>
<dbReference type="STRING" id="673.AL542_17175"/>
<reference evidence="1 2" key="1">
    <citation type="submission" date="2018-06" db="EMBL/GenBank/DDBJ databases">
        <authorList>
            <consortium name="Pathogen Informatics"/>
            <person name="Doyle S."/>
        </authorList>
    </citation>
    <scope>NUCLEOTIDE SEQUENCE [LARGE SCALE GENOMIC DNA]</scope>
    <source>
        <strain evidence="1 2">NCTC11645</strain>
    </source>
</reference>
<evidence type="ECO:0000313" key="2">
    <source>
        <dbReference type="Proteomes" id="UP000254512"/>
    </source>
</evidence>
<sequence>MSYIEDIKSVVDSALAELEAAKANGKLQNNPVSEESFLCRWVAQAIKKQRFKNSVSREVTHWVQQGRSMGKNANIKGQMTHIAKVYHHYFPAGDDHPALTRTQFDNLIDELEKADWMIHTEYEINRKVRVISDGQHSFAVCSTALAKSFNEDGELVKPLSLYVRGPESWFVETMREHGFLVTKVTDYKSIVKYHGEYQIWPRNQADRLVVLPDSLKP</sequence>
<dbReference type="RefSeq" id="WP_115659725.1">
    <property type="nucleotide sequence ID" value="NZ_UGHD01000002.1"/>
</dbReference>
<dbReference type="EMBL" id="UGHD01000002">
    <property type="protein sequence ID" value="STO57397.1"/>
    <property type="molecule type" value="Genomic_DNA"/>
</dbReference>
<dbReference type="InterPro" id="IPR021316">
    <property type="entry name" value="DUF2913"/>
</dbReference>